<evidence type="ECO:0000259" key="1">
    <source>
        <dbReference type="Pfam" id="PF08241"/>
    </source>
</evidence>
<sequence length="246" mass="28252">MKQNKYDDPTFFKAYAEMARSRGGLAAAGEWPEFQKLLPEMGGKSVLDLGCGYGWHCRYARTQGASTVVGIDISEKMLTKANELTNDDGIRYVNSAIEDMEFSNQSFDIIISSLAFHYIQSFDEACTKVYNLLKKNSTFIFSVEHPIFTSRNDQDWIYISDSSEPLYWAVDNYQYEGKRKTSFLNGEVIKYHRTLSTYINQLIKAGFRINNVVEPGPTEELICQIPEMVHENRRPMFLLIAAEKRE</sequence>
<comment type="caution">
    <text evidence="2">The sequence shown here is derived from an EMBL/GenBank/DDBJ whole genome shotgun (WGS) entry which is preliminary data.</text>
</comment>
<dbReference type="RefSeq" id="WP_017795432.1">
    <property type="nucleotide sequence ID" value="NZ_BSKO01000001.1"/>
</dbReference>
<dbReference type="SUPFAM" id="SSF53335">
    <property type="entry name" value="S-adenosyl-L-methionine-dependent methyltransferases"/>
    <property type="match status" value="1"/>
</dbReference>
<dbReference type="CDD" id="cd02440">
    <property type="entry name" value="AdoMet_MTases"/>
    <property type="match status" value="1"/>
</dbReference>
<dbReference type="GO" id="GO:0008168">
    <property type="term" value="F:methyltransferase activity"/>
    <property type="evidence" value="ECO:0007669"/>
    <property type="project" value="UniProtKB-KW"/>
</dbReference>
<dbReference type="Gene3D" id="3.40.50.150">
    <property type="entry name" value="Vaccinia Virus protein VP39"/>
    <property type="match status" value="1"/>
</dbReference>
<dbReference type="PANTHER" id="PTHR43861">
    <property type="entry name" value="TRANS-ACONITATE 2-METHYLTRANSFERASE-RELATED"/>
    <property type="match status" value="1"/>
</dbReference>
<dbReference type="EMBL" id="BSKO01000001">
    <property type="protein sequence ID" value="GLO64635.1"/>
    <property type="molecule type" value="Genomic_DNA"/>
</dbReference>
<gene>
    <name evidence="2" type="ORF">MACH08_04190</name>
</gene>
<dbReference type="GO" id="GO:0032259">
    <property type="term" value="P:methylation"/>
    <property type="evidence" value="ECO:0007669"/>
    <property type="project" value="UniProtKB-KW"/>
</dbReference>
<keyword evidence="2" id="KW-0808">Transferase</keyword>
<organism evidence="2 3">
    <name type="scientific">Oceanobacillus kimchii</name>
    <dbReference type="NCBI Taxonomy" id="746691"/>
    <lineage>
        <taxon>Bacteria</taxon>
        <taxon>Bacillati</taxon>
        <taxon>Bacillota</taxon>
        <taxon>Bacilli</taxon>
        <taxon>Bacillales</taxon>
        <taxon>Bacillaceae</taxon>
        <taxon>Oceanobacillus</taxon>
    </lineage>
</organism>
<keyword evidence="2" id="KW-0489">Methyltransferase</keyword>
<dbReference type="InterPro" id="IPR013216">
    <property type="entry name" value="Methyltransf_11"/>
</dbReference>
<dbReference type="PANTHER" id="PTHR43861:SF1">
    <property type="entry name" value="TRANS-ACONITATE 2-METHYLTRANSFERASE"/>
    <property type="match status" value="1"/>
</dbReference>
<name>A0ABQ5TFA5_9BACI</name>
<dbReference type="Pfam" id="PF08241">
    <property type="entry name" value="Methyltransf_11"/>
    <property type="match status" value="1"/>
</dbReference>
<dbReference type="InterPro" id="IPR029063">
    <property type="entry name" value="SAM-dependent_MTases_sf"/>
</dbReference>
<dbReference type="Proteomes" id="UP001275436">
    <property type="component" value="Unassembled WGS sequence"/>
</dbReference>
<accession>A0ABQ5TFA5</accession>
<reference evidence="2 3" key="1">
    <citation type="submission" date="2023-02" db="EMBL/GenBank/DDBJ databases">
        <title>Oceanobacillus kimchii IFOP_LL358 isolated form Alexandrium catenella lab strain.</title>
        <authorList>
            <person name="Gajardo G."/>
            <person name="Ueki S."/>
            <person name="Maruyama F."/>
        </authorList>
    </citation>
    <scope>NUCLEOTIDE SEQUENCE [LARGE SCALE GENOMIC DNA]</scope>
    <source>
        <strain evidence="2 3">IFOP_LL358</strain>
    </source>
</reference>
<protein>
    <submittedName>
        <fullName evidence="2">SAM-dependent methyltransferase</fullName>
    </submittedName>
</protein>
<proteinExistence type="predicted"/>
<evidence type="ECO:0000313" key="2">
    <source>
        <dbReference type="EMBL" id="GLO64635.1"/>
    </source>
</evidence>
<evidence type="ECO:0000313" key="3">
    <source>
        <dbReference type="Proteomes" id="UP001275436"/>
    </source>
</evidence>
<keyword evidence="3" id="KW-1185">Reference proteome</keyword>
<feature type="domain" description="Methyltransferase type 11" evidence="1">
    <location>
        <begin position="47"/>
        <end position="141"/>
    </location>
</feature>